<dbReference type="GeneID" id="87841289"/>
<dbReference type="GO" id="GO:0004298">
    <property type="term" value="F:threonine-type endopeptidase activity"/>
    <property type="evidence" value="ECO:0007669"/>
    <property type="project" value="InterPro"/>
</dbReference>
<keyword evidence="5" id="KW-1185">Reference proteome</keyword>
<dbReference type="GO" id="GO:0005737">
    <property type="term" value="C:cytoplasm"/>
    <property type="evidence" value="ECO:0007669"/>
    <property type="project" value="TreeGrafter"/>
</dbReference>
<dbReference type="AlphaFoldDB" id="A0AAE0HBF3"/>
<dbReference type="InterPro" id="IPR029055">
    <property type="entry name" value="Ntn_hydrolases_N"/>
</dbReference>
<dbReference type="CDD" id="cd04514">
    <property type="entry name" value="Taspase1_like"/>
    <property type="match status" value="2"/>
</dbReference>
<protein>
    <submittedName>
        <fullName evidence="4">Nucleophile aminohydrolase</fullName>
    </submittedName>
</protein>
<evidence type="ECO:0000313" key="5">
    <source>
        <dbReference type="Proteomes" id="UP001278766"/>
    </source>
</evidence>
<dbReference type="GO" id="GO:0051604">
    <property type="term" value="P:protein maturation"/>
    <property type="evidence" value="ECO:0007669"/>
    <property type="project" value="TreeGrafter"/>
</dbReference>
<dbReference type="RefSeq" id="XP_062656749.1">
    <property type="nucleotide sequence ID" value="XM_062804341.1"/>
</dbReference>
<dbReference type="SUPFAM" id="SSF56235">
    <property type="entry name" value="N-terminal nucleophile aminohydrolases (Ntn hydrolases)"/>
    <property type="match status" value="1"/>
</dbReference>
<dbReference type="PANTHER" id="PTHR10188">
    <property type="entry name" value="L-ASPARAGINASE"/>
    <property type="match status" value="1"/>
</dbReference>
<feature type="compositionally biased region" description="Low complexity" evidence="3">
    <location>
        <begin position="260"/>
        <end position="270"/>
    </location>
</feature>
<dbReference type="Pfam" id="PF01112">
    <property type="entry name" value="Asparaginase_2"/>
    <property type="match status" value="2"/>
</dbReference>
<feature type="site" description="Cleavage; by autolysis" evidence="2">
    <location>
        <begin position="390"/>
        <end position="391"/>
    </location>
</feature>
<reference evidence="4" key="2">
    <citation type="submission" date="2023-06" db="EMBL/GenBank/DDBJ databases">
        <authorList>
            <consortium name="Lawrence Berkeley National Laboratory"/>
            <person name="Haridas S."/>
            <person name="Hensen N."/>
            <person name="Bonometti L."/>
            <person name="Westerberg I."/>
            <person name="Brannstrom I.O."/>
            <person name="Guillou S."/>
            <person name="Cros-Aarteil S."/>
            <person name="Calhoun S."/>
            <person name="Kuo A."/>
            <person name="Mondo S."/>
            <person name="Pangilinan J."/>
            <person name="Riley R."/>
            <person name="Labutti K."/>
            <person name="Andreopoulos B."/>
            <person name="Lipzen A."/>
            <person name="Chen C."/>
            <person name="Yanf M."/>
            <person name="Daum C."/>
            <person name="Ng V."/>
            <person name="Clum A."/>
            <person name="Steindorff A."/>
            <person name="Ohm R."/>
            <person name="Martin F."/>
            <person name="Silar P."/>
            <person name="Natvig D."/>
            <person name="Lalanne C."/>
            <person name="Gautier V."/>
            <person name="Ament-Velasquez S.L."/>
            <person name="Kruys A."/>
            <person name="Hutchinson M.I."/>
            <person name="Powell A.J."/>
            <person name="Barry K."/>
            <person name="Miller A.N."/>
            <person name="Grigoriev I.V."/>
            <person name="Debuchy R."/>
            <person name="Gladieux P."/>
            <person name="Thoren M.H."/>
            <person name="Johannesson H."/>
        </authorList>
    </citation>
    <scope>NUCLEOTIDE SEQUENCE</scope>
    <source>
        <strain evidence="4">CBS 168.71</strain>
    </source>
</reference>
<reference evidence="4" key="1">
    <citation type="journal article" date="2023" name="Mol. Phylogenet. Evol.">
        <title>Genome-scale phylogeny and comparative genomics of the fungal order Sordariales.</title>
        <authorList>
            <person name="Hensen N."/>
            <person name="Bonometti L."/>
            <person name="Westerberg I."/>
            <person name="Brannstrom I.O."/>
            <person name="Guillou S."/>
            <person name="Cros-Aarteil S."/>
            <person name="Calhoun S."/>
            <person name="Haridas S."/>
            <person name="Kuo A."/>
            <person name="Mondo S."/>
            <person name="Pangilinan J."/>
            <person name="Riley R."/>
            <person name="LaButti K."/>
            <person name="Andreopoulos B."/>
            <person name="Lipzen A."/>
            <person name="Chen C."/>
            <person name="Yan M."/>
            <person name="Daum C."/>
            <person name="Ng V."/>
            <person name="Clum A."/>
            <person name="Steindorff A."/>
            <person name="Ohm R.A."/>
            <person name="Martin F."/>
            <person name="Silar P."/>
            <person name="Natvig D.O."/>
            <person name="Lalanne C."/>
            <person name="Gautier V."/>
            <person name="Ament-Velasquez S.L."/>
            <person name="Kruys A."/>
            <person name="Hutchinson M.I."/>
            <person name="Powell A.J."/>
            <person name="Barry K."/>
            <person name="Miller A.N."/>
            <person name="Grigoriev I.V."/>
            <person name="Debuchy R."/>
            <person name="Gladieux P."/>
            <person name="Hiltunen Thoren M."/>
            <person name="Johannesson H."/>
        </authorList>
    </citation>
    <scope>NUCLEOTIDE SEQUENCE</scope>
    <source>
        <strain evidence="4">CBS 168.71</strain>
    </source>
</reference>
<organism evidence="4 5">
    <name type="scientific">Chaetomium fimeti</name>
    <dbReference type="NCBI Taxonomy" id="1854472"/>
    <lineage>
        <taxon>Eukaryota</taxon>
        <taxon>Fungi</taxon>
        <taxon>Dikarya</taxon>
        <taxon>Ascomycota</taxon>
        <taxon>Pezizomycotina</taxon>
        <taxon>Sordariomycetes</taxon>
        <taxon>Sordariomycetidae</taxon>
        <taxon>Sordariales</taxon>
        <taxon>Chaetomiaceae</taxon>
        <taxon>Chaetomium</taxon>
    </lineage>
</organism>
<evidence type="ECO:0000256" key="2">
    <source>
        <dbReference type="PIRSR" id="PIRSR600246-3"/>
    </source>
</evidence>
<gene>
    <name evidence="4" type="ORF">B0H64DRAFT_403812</name>
</gene>
<name>A0AAE0HBF3_9PEZI</name>
<dbReference type="Gene3D" id="3.60.20.30">
    <property type="entry name" value="(Glycosyl)asparaginase"/>
    <property type="match status" value="1"/>
</dbReference>
<feature type="active site" description="Nucleophile" evidence="1">
    <location>
        <position position="391"/>
    </location>
</feature>
<dbReference type="InterPro" id="IPR037464">
    <property type="entry name" value="Taspase1"/>
</dbReference>
<dbReference type="Proteomes" id="UP001278766">
    <property type="component" value="Unassembled WGS sequence"/>
</dbReference>
<feature type="region of interest" description="Disordered" evidence="3">
    <location>
        <begin position="1"/>
        <end position="21"/>
    </location>
</feature>
<comment type="caution">
    <text evidence="4">The sequence shown here is derived from an EMBL/GenBank/DDBJ whole genome shotgun (WGS) entry which is preliminary data.</text>
</comment>
<dbReference type="EMBL" id="JAUEPN010000006">
    <property type="protein sequence ID" value="KAK3293235.1"/>
    <property type="molecule type" value="Genomic_DNA"/>
</dbReference>
<dbReference type="FunFam" id="3.60.20.30:FF:000007">
    <property type="entry name" value="Similar to threonine aspartase"/>
    <property type="match status" value="1"/>
</dbReference>
<proteinExistence type="predicted"/>
<evidence type="ECO:0000256" key="1">
    <source>
        <dbReference type="PIRSR" id="PIRSR600246-1"/>
    </source>
</evidence>
<accession>A0AAE0HBF3</accession>
<sequence>MSSVSDFFSTAPGGDGAADSTCGSASHKPVASIFVHAGAGYHSVLNERVHLQACTDAARIGMSFLRAGATATQAVEAAIRCLEDNEITNSGFGSNLNIDGVVECDATIVDHLGRSGACGAVGGVKNPITLAKKILDTSRLPLSLGRVPPNILVGSGAKDFAEKHALKTTPNEHLVSRNAKDRYLRWSESLRRADTKRSRPVYPRKYWINWGTTPDYDTVASPSDDAQARDHFTAILRGTWNEGQPDSPDAGRSPIGGHELPVTTTTPVLPNFDPTGAAGEAPGQPKSPNRDPLRLLNSSFQSRRGPPKPVEPVACAGLGTKSPHLVPDVLQSPLVNDGPANHEDTEVDMVDDFNYYETYGFDSSCDKNKTNEPAAQPPAGLEDAADMVTDTVGVIAIDLLGQIAAGSSSGGIGMKHKGRTGPAALVGIGTAVVPEDPDDDLATSVAAVTSGTGEHMAACLASSKCADRLYQGTRRGPGGRDILEEDEHTIMESFVVDDFMNHPGVRSQTTAAAIGVMAVKKDRTGVYFYFSHNTDSFALASMSSTEREPLCVMSRLGKTGRVALGGRKIRLD</sequence>
<evidence type="ECO:0000256" key="3">
    <source>
        <dbReference type="SAM" id="MobiDB-lite"/>
    </source>
</evidence>
<dbReference type="PANTHER" id="PTHR10188:SF8">
    <property type="entry name" value="THREONINE ASPARTASE 1"/>
    <property type="match status" value="1"/>
</dbReference>
<evidence type="ECO:0000313" key="4">
    <source>
        <dbReference type="EMBL" id="KAK3293235.1"/>
    </source>
</evidence>
<dbReference type="InterPro" id="IPR000246">
    <property type="entry name" value="Peptidase_T2"/>
</dbReference>
<feature type="region of interest" description="Disordered" evidence="3">
    <location>
        <begin position="238"/>
        <end position="309"/>
    </location>
</feature>